<dbReference type="EMBL" id="OIVN01001727">
    <property type="protein sequence ID" value="SPC97041.1"/>
    <property type="molecule type" value="Genomic_DNA"/>
</dbReference>
<proteinExistence type="predicted"/>
<feature type="compositionally biased region" description="Basic and acidic residues" evidence="1">
    <location>
        <begin position="1"/>
        <end position="13"/>
    </location>
</feature>
<dbReference type="PANTHER" id="PTHR38530">
    <property type="entry name" value="OS06G0468300 PROTEIN"/>
    <property type="match status" value="1"/>
</dbReference>
<evidence type="ECO:0000313" key="2">
    <source>
        <dbReference type="EMBL" id="SPC97041.1"/>
    </source>
</evidence>
<feature type="region of interest" description="Disordered" evidence="1">
    <location>
        <begin position="1"/>
        <end position="39"/>
    </location>
</feature>
<dbReference type="AlphaFoldDB" id="A0A2N9GCP1"/>
<name>A0A2N9GCP1_FAGSY</name>
<organism evidence="2">
    <name type="scientific">Fagus sylvatica</name>
    <name type="common">Beechnut</name>
    <dbReference type="NCBI Taxonomy" id="28930"/>
    <lineage>
        <taxon>Eukaryota</taxon>
        <taxon>Viridiplantae</taxon>
        <taxon>Streptophyta</taxon>
        <taxon>Embryophyta</taxon>
        <taxon>Tracheophyta</taxon>
        <taxon>Spermatophyta</taxon>
        <taxon>Magnoliopsida</taxon>
        <taxon>eudicotyledons</taxon>
        <taxon>Gunneridae</taxon>
        <taxon>Pentapetalae</taxon>
        <taxon>rosids</taxon>
        <taxon>fabids</taxon>
        <taxon>Fagales</taxon>
        <taxon>Fagaceae</taxon>
        <taxon>Fagus</taxon>
    </lineage>
</organism>
<evidence type="ECO:0000256" key="1">
    <source>
        <dbReference type="SAM" id="MobiDB-lite"/>
    </source>
</evidence>
<sequence length="440" mass="48891">MKAKNEAQHESSRKKPPSSSSSSSSSQPPRKPKKTRDLPNLSECHACGFRIDTANAKQRLQTLYSEWRIVLLCNKCFLRVESSHICSYCFLESSAESFRCRDCNRCVHKDCFLKYRCVAPWSYSSCSGEEFSVCVDCWVPRPIAVSRSRKIRRKGKANDSCDELRDSRSRVLDDVVKDANSVAEKKIEAAVRAREEAVRKALMARKAVELATNALDLVVASRDENGDNEEDVIDDAELAFQLHRMMNSSPRITTNFCSMNTSCFAIPRICGERKGDTSVCGKLELCSDNKLCENLDKSVSEPSVCVRATDGNSSTNVDCLKLDAEDENVCVPMKEDEGSCSFKLLNSNVDDNSMDSANLSMPKDRYVLKYCRRNCRSKSLLDGKPDFSYNAFHLVNQASAAGLLISCSNESRAISSATFQCCVVPLQASGCASDSFQDHS</sequence>
<feature type="compositionally biased region" description="Low complexity" evidence="1">
    <location>
        <begin position="17"/>
        <end position="28"/>
    </location>
</feature>
<protein>
    <submittedName>
        <fullName evidence="2">Uncharacterized protein</fullName>
    </submittedName>
</protein>
<gene>
    <name evidence="2" type="ORF">FSB_LOCUS24923</name>
</gene>
<accession>A0A2N9GCP1</accession>
<reference evidence="2" key="1">
    <citation type="submission" date="2018-02" db="EMBL/GenBank/DDBJ databases">
        <authorList>
            <person name="Cohen D.B."/>
            <person name="Kent A.D."/>
        </authorList>
    </citation>
    <scope>NUCLEOTIDE SEQUENCE</scope>
</reference>